<keyword evidence="4" id="KW-1185">Reference proteome</keyword>
<feature type="coiled-coil region" evidence="1">
    <location>
        <begin position="234"/>
        <end position="268"/>
    </location>
</feature>
<reference evidence="3" key="1">
    <citation type="submission" date="2021-10" db="EMBL/GenBank/DDBJ databases">
        <authorList>
            <person name="Piombo E."/>
        </authorList>
    </citation>
    <scope>NUCLEOTIDE SEQUENCE</scope>
</reference>
<organism evidence="3 4">
    <name type="scientific">Clonostachys rhizophaga</name>
    <dbReference type="NCBI Taxonomy" id="160324"/>
    <lineage>
        <taxon>Eukaryota</taxon>
        <taxon>Fungi</taxon>
        <taxon>Dikarya</taxon>
        <taxon>Ascomycota</taxon>
        <taxon>Pezizomycotina</taxon>
        <taxon>Sordariomycetes</taxon>
        <taxon>Hypocreomycetidae</taxon>
        <taxon>Hypocreales</taxon>
        <taxon>Bionectriaceae</taxon>
        <taxon>Clonostachys</taxon>
    </lineage>
</organism>
<evidence type="ECO:0000313" key="3">
    <source>
        <dbReference type="EMBL" id="CAH0027214.1"/>
    </source>
</evidence>
<dbReference type="Proteomes" id="UP000696573">
    <property type="component" value="Unassembled WGS sequence"/>
</dbReference>
<evidence type="ECO:0000256" key="1">
    <source>
        <dbReference type="SAM" id="Coils"/>
    </source>
</evidence>
<comment type="caution">
    <text evidence="3">The sequence shown here is derived from an EMBL/GenBank/DDBJ whole genome shotgun (WGS) entry which is preliminary data.</text>
</comment>
<name>A0A9N9VPS2_9HYPO</name>
<feature type="compositionally biased region" description="Basic and acidic residues" evidence="2">
    <location>
        <begin position="205"/>
        <end position="214"/>
    </location>
</feature>
<sequence length="272" mass="30454">MRSDVTRKHLSLEDQKRIIFDRLCLAWEGGDWLPSDVLACNLSPSTAAMQCIDKATTMAQSQKKELSFLWGPNGPLHIAFQSSGQILSSDFCSMVNRMVDDWEDVSRSTMQRQQNLGIEAQRMLDQLSQIQSMSKMSTANVKDPSRSGVFDDRIPGVQIDLNYIKQQIDEACSRKLHDLLYIVTLQFQLREHDGLFLSDADDPTNGDRKMRDASLEPTQTTSTQSQADLIASEISKATQEAKIAEADINKLESKLQAMTGTVHELIKAQKGT</sequence>
<dbReference type="AlphaFoldDB" id="A0A9N9VPS2"/>
<evidence type="ECO:0000313" key="4">
    <source>
        <dbReference type="Proteomes" id="UP000696573"/>
    </source>
</evidence>
<evidence type="ECO:0000256" key="2">
    <source>
        <dbReference type="SAM" id="MobiDB-lite"/>
    </source>
</evidence>
<proteinExistence type="predicted"/>
<protein>
    <submittedName>
        <fullName evidence="3">Uncharacterized protein</fullName>
    </submittedName>
</protein>
<dbReference type="EMBL" id="CABFNQ020000726">
    <property type="protein sequence ID" value="CAH0027214.1"/>
    <property type="molecule type" value="Genomic_DNA"/>
</dbReference>
<keyword evidence="1" id="KW-0175">Coiled coil</keyword>
<accession>A0A9N9VPS2</accession>
<feature type="region of interest" description="Disordered" evidence="2">
    <location>
        <begin position="197"/>
        <end position="224"/>
    </location>
</feature>
<dbReference type="OrthoDB" id="10439520at2759"/>
<gene>
    <name evidence="3" type="ORF">CRHIZ90672A_00003743</name>
</gene>